<feature type="compositionally biased region" description="Low complexity" evidence="8">
    <location>
        <begin position="511"/>
        <end position="520"/>
    </location>
</feature>
<name>A0A8J7K7E6_9NEIS</name>
<dbReference type="PANTHER" id="PTHR32089:SF119">
    <property type="entry name" value="METHYL-ACCEPTING CHEMOTAXIS PROTEIN CTPL"/>
    <property type="match status" value="1"/>
</dbReference>
<dbReference type="PROSITE" id="PS50111">
    <property type="entry name" value="CHEMOTAXIS_TRANSDUC_2"/>
    <property type="match status" value="1"/>
</dbReference>
<comment type="similarity">
    <text evidence="6">Belongs to the methyl-accepting chemotaxis (MCP) protein family.</text>
</comment>
<dbReference type="CDD" id="cd06225">
    <property type="entry name" value="HAMP"/>
    <property type="match status" value="1"/>
</dbReference>
<keyword evidence="12" id="KW-1185">Reference proteome</keyword>
<feature type="domain" description="HAMP" evidence="10">
    <location>
        <begin position="214"/>
        <end position="267"/>
    </location>
</feature>
<dbReference type="InterPro" id="IPR003660">
    <property type="entry name" value="HAMP_dom"/>
</dbReference>
<feature type="region of interest" description="Disordered" evidence="8">
    <location>
        <begin position="490"/>
        <end position="525"/>
    </location>
</feature>
<dbReference type="SMART" id="SM00283">
    <property type="entry name" value="MA"/>
    <property type="match status" value="1"/>
</dbReference>
<evidence type="ECO:0000256" key="8">
    <source>
        <dbReference type="SAM" id="MobiDB-lite"/>
    </source>
</evidence>
<dbReference type="EMBL" id="JADFUA010000001">
    <property type="protein sequence ID" value="MBE9607933.1"/>
    <property type="molecule type" value="Genomic_DNA"/>
</dbReference>
<dbReference type="InterPro" id="IPR004090">
    <property type="entry name" value="Chemotax_Me-accpt_rcpt"/>
</dbReference>
<comment type="caution">
    <text evidence="11">The sequence shown here is derived from an EMBL/GenBank/DDBJ whole genome shotgun (WGS) entry which is preliminary data.</text>
</comment>
<feature type="compositionally biased region" description="Polar residues" evidence="8">
    <location>
        <begin position="490"/>
        <end position="501"/>
    </location>
</feature>
<dbReference type="InterPro" id="IPR004089">
    <property type="entry name" value="MCPsignal_dom"/>
</dbReference>
<dbReference type="Pfam" id="PF12729">
    <property type="entry name" value="4HB_MCP_1"/>
    <property type="match status" value="1"/>
</dbReference>
<evidence type="ECO:0000256" key="2">
    <source>
        <dbReference type="ARBA" id="ARBA00022692"/>
    </source>
</evidence>
<evidence type="ECO:0000259" key="9">
    <source>
        <dbReference type="PROSITE" id="PS50111"/>
    </source>
</evidence>
<evidence type="ECO:0000256" key="4">
    <source>
        <dbReference type="ARBA" id="ARBA00023136"/>
    </source>
</evidence>
<dbReference type="Gene3D" id="1.10.287.950">
    <property type="entry name" value="Methyl-accepting chemotaxis protein"/>
    <property type="match status" value="1"/>
</dbReference>
<keyword evidence="3" id="KW-1133">Transmembrane helix</keyword>
<organism evidence="11 12">
    <name type="scientific">Chitinilyticum piscinae</name>
    <dbReference type="NCBI Taxonomy" id="2866724"/>
    <lineage>
        <taxon>Bacteria</taxon>
        <taxon>Pseudomonadati</taxon>
        <taxon>Pseudomonadota</taxon>
        <taxon>Betaproteobacteria</taxon>
        <taxon>Neisseriales</taxon>
        <taxon>Chitinibacteraceae</taxon>
        <taxon>Chitinilyticum</taxon>
    </lineage>
</organism>
<dbReference type="FunFam" id="1.10.287.950:FF:000001">
    <property type="entry name" value="Methyl-accepting chemotaxis sensory transducer"/>
    <property type="match status" value="1"/>
</dbReference>
<dbReference type="Proteomes" id="UP000604481">
    <property type="component" value="Unassembled WGS sequence"/>
</dbReference>
<dbReference type="PANTHER" id="PTHR32089">
    <property type="entry name" value="METHYL-ACCEPTING CHEMOTAXIS PROTEIN MCPB"/>
    <property type="match status" value="1"/>
</dbReference>
<dbReference type="SMART" id="SM00304">
    <property type="entry name" value="HAMP"/>
    <property type="match status" value="1"/>
</dbReference>
<evidence type="ECO:0000256" key="3">
    <source>
        <dbReference type="ARBA" id="ARBA00022989"/>
    </source>
</evidence>
<evidence type="ECO:0000256" key="5">
    <source>
        <dbReference type="ARBA" id="ARBA00023224"/>
    </source>
</evidence>
<comment type="subcellular location">
    <subcellularLocation>
        <location evidence="1">Membrane</location>
        <topology evidence="1">Multi-pass membrane protein</topology>
    </subcellularLocation>
</comment>
<dbReference type="PRINTS" id="PR00260">
    <property type="entry name" value="CHEMTRNSDUCR"/>
</dbReference>
<dbReference type="RefSeq" id="WP_194114441.1">
    <property type="nucleotide sequence ID" value="NZ_JADFUA010000001.1"/>
</dbReference>
<evidence type="ECO:0000256" key="7">
    <source>
        <dbReference type="PROSITE-ProRule" id="PRU00284"/>
    </source>
</evidence>
<evidence type="ECO:0000256" key="6">
    <source>
        <dbReference type="ARBA" id="ARBA00029447"/>
    </source>
</evidence>
<dbReference type="PROSITE" id="PS50885">
    <property type="entry name" value="HAMP"/>
    <property type="match status" value="1"/>
</dbReference>
<dbReference type="GO" id="GO:0006935">
    <property type="term" value="P:chemotaxis"/>
    <property type="evidence" value="ECO:0007669"/>
    <property type="project" value="InterPro"/>
</dbReference>
<dbReference type="CDD" id="cd11386">
    <property type="entry name" value="MCP_signal"/>
    <property type="match status" value="1"/>
</dbReference>
<dbReference type="GO" id="GO:0004888">
    <property type="term" value="F:transmembrane signaling receptor activity"/>
    <property type="evidence" value="ECO:0007669"/>
    <property type="project" value="InterPro"/>
</dbReference>
<dbReference type="Pfam" id="PF00672">
    <property type="entry name" value="HAMP"/>
    <property type="match status" value="1"/>
</dbReference>
<evidence type="ECO:0000259" key="10">
    <source>
        <dbReference type="PROSITE" id="PS50885"/>
    </source>
</evidence>
<keyword evidence="2" id="KW-0812">Transmembrane</keyword>
<keyword evidence="4" id="KW-0472">Membrane</keyword>
<dbReference type="InterPro" id="IPR024478">
    <property type="entry name" value="HlyB_4HB_MCP"/>
</dbReference>
<sequence>MSLTVSRRLLLGFGAILILMVAGDLFGMLRIKSLGDNVHEIVDANTKQLEQSLRLIDHVQEMRIQYRQLLLDDLPQKQKATQEKYLAARKAVLDGHEKLKQLFNNPLYPPFPEESALLARLQEAIPAAMGATDKTIELAMAGNFVEARSDVDNRAAKMATLNSILRDFAKLETELNAAKTKETSQLIIQSEYTLGMLSLVAVIAGIIISQLITRSITVPLREMQSFMQDLSTRFDFTQRLPVKRRDEIGDSLQAMNVLLDALQPSIRQLHQIGQNVGKAVSALSSNSREMSQAANNVSSSASSMAAGIEEVTVSISHVADQACQCDQTAREAGRQAASGGAVIDGTITSINQIADQVRQSAGQIESLKERTTSISAVVNVIKDIADQTNLLALNAAIEAARAGELGRGFAVVADEVRKLAERTGSSTQEIIATVSAIQNEASSTVQTMQATVRQVDEGVSRAQQASSAINEIRQSADRVVEQVSEISQAMREQSEASSAMAQQVERVAQMSEESSAAAASTADEGRRLQQLGQELEQSIARYRV</sequence>
<evidence type="ECO:0000313" key="12">
    <source>
        <dbReference type="Proteomes" id="UP000604481"/>
    </source>
</evidence>
<dbReference type="AlphaFoldDB" id="A0A8J7K7E6"/>
<reference evidence="11 12" key="1">
    <citation type="submission" date="2020-10" db="EMBL/GenBank/DDBJ databases">
        <title>The genome sequence of Chitinilyticum litopenaei 4Y14.</title>
        <authorList>
            <person name="Liu Y."/>
        </authorList>
    </citation>
    <scope>NUCLEOTIDE SEQUENCE [LARGE SCALE GENOMIC DNA]</scope>
    <source>
        <strain evidence="11 12">4Y14</strain>
    </source>
</reference>
<proteinExistence type="inferred from homology"/>
<dbReference type="SUPFAM" id="SSF58104">
    <property type="entry name" value="Methyl-accepting chemotaxis protein (MCP) signaling domain"/>
    <property type="match status" value="1"/>
</dbReference>
<keyword evidence="5 7" id="KW-0807">Transducer</keyword>
<feature type="domain" description="Methyl-accepting transducer" evidence="9">
    <location>
        <begin position="272"/>
        <end position="508"/>
    </location>
</feature>
<dbReference type="GO" id="GO:0007165">
    <property type="term" value="P:signal transduction"/>
    <property type="evidence" value="ECO:0007669"/>
    <property type="project" value="UniProtKB-KW"/>
</dbReference>
<gene>
    <name evidence="11" type="ORF">INR99_01085</name>
</gene>
<evidence type="ECO:0000256" key="1">
    <source>
        <dbReference type="ARBA" id="ARBA00004141"/>
    </source>
</evidence>
<evidence type="ECO:0000313" key="11">
    <source>
        <dbReference type="EMBL" id="MBE9607933.1"/>
    </source>
</evidence>
<protein>
    <submittedName>
        <fullName evidence="11">Methyl-accepting chemotaxis protein</fullName>
    </submittedName>
</protein>
<accession>A0A8J7K7E6</accession>
<dbReference type="GO" id="GO:0016020">
    <property type="term" value="C:membrane"/>
    <property type="evidence" value="ECO:0007669"/>
    <property type="project" value="UniProtKB-SubCell"/>
</dbReference>
<dbReference type="Pfam" id="PF00015">
    <property type="entry name" value="MCPsignal"/>
    <property type="match status" value="1"/>
</dbReference>